<dbReference type="AlphaFoldDB" id="V9ERR1"/>
<evidence type="ECO:0000313" key="1">
    <source>
        <dbReference type="EMBL" id="ETI41536.1"/>
    </source>
</evidence>
<keyword evidence="2" id="KW-1185">Reference proteome</keyword>
<organism evidence="1 2">
    <name type="scientific">Phytophthora nicotianae P1569</name>
    <dbReference type="NCBI Taxonomy" id="1317065"/>
    <lineage>
        <taxon>Eukaryota</taxon>
        <taxon>Sar</taxon>
        <taxon>Stramenopiles</taxon>
        <taxon>Oomycota</taxon>
        <taxon>Peronosporomycetes</taxon>
        <taxon>Peronosporales</taxon>
        <taxon>Peronosporaceae</taxon>
        <taxon>Phytophthora</taxon>
    </lineage>
</organism>
<dbReference type="Proteomes" id="UP000018721">
    <property type="component" value="Unassembled WGS sequence"/>
</dbReference>
<evidence type="ECO:0000313" key="2">
    <source>
        <dbReference type="Proteomes" id="UP000018721"/>
    </source>
</evidence>
<proteinExistence type="predicted"/>
<dbReference type="HOGENOM" id="CLU_3336701_0_0_1"/>
<comment type="caution">
    <text evidence="1">The sequence shown here is derived from an EMBL/GenBank/DDBJ whole genome shotgun (WGS) entry which is preliminary data.</text>
</comment>
<protein>
    <submittedName>
        <fullName evidence="1">Uncharacterized protein</fullName>
    </submittedName>
</protein>
<name>V9ERR1_PHYNI</name>
<dbReference type="EMBL" id="ANIZ01002282">
    <property type="protein sequence ID" value="ETI41536.1"/>
    <property type="molecule type" value="Genomic_DNA"/>
</dbReference>
<reference evidence="1 2" key="1">
    <citation type="submission" date="2013-11" db="EMBL/GenBank/DDBJ databases">
        <title>The Genome Sequence of Phytophthora parasitica P1569.</title>
        <authorList>
            <consortium name="The Broad Institute Genomics Platform"/>
            <person name="Russ C."/>
            <person name="Tyler B."/>
            <person name="Panabieres F."/>
            <person name="Shan W."/>
            <person name="Tripathy S."/>
            <person name="Grunwald N."/>
            <person name="Machado M."/>
            <person name="Johnson C.S."/>
            <person name="Arredondo F."/>
            <person name="Hong C."/>
            <person name="Coffey M."/>
            <person name="Young S.K."/>
            <person name="Zeng Q."/>
            <person name="Gargeya S."/>
            <person name="Fitzgerald M."/>
            <person name="Abouelleil A."/>
            <person name="Alvarado L."/>
            <person name="Chapman S.B."/>
            <person name="Gainer-Dewar J."/>
            <person name="Goldberg J."/>
            <person name="Griggs A."/>
            <person name="Gujja S."/>
            <person name="Hansen M."/>
            <person name="Howarth C."/>
            <person name="Imamovic A."/>
            <person name="Ireland A."/>
            <person name="Larimer J."/>
            <person name="McCowan C."/>
            <person name="Murphy C."/>
            <person name="Pearson M."/>
            <person name="Poon T.W."/>
            <person name="Priest M."/>
            <person name="Roberts A."/>
            <person name="Saif S."/>
            <person name="Shea T."/>
            <person name="Sykes S."/>
            <person name="Wortman J."/>
            <person name="Nusbaum C."/>
            <person name="Birren B."/>
        </authorList>
    </citation>
    <scope>NUCLEOTIDE SEQUENCE [LARGE SCALE GENOMIC DNA]</scope>
    <source>
        <strain evidence="1 2">P1569</strain>
    </source>
</reference>
<gene>
    <name evidence="1" type="ORF">F443_13234</name>
</gene>
<accession>V9ERR1</accession>
<sequence length="38" mass="4229">MSVQGKKGSDYARLRFVQGNEGVERCGSLPNGREAHFF</sequence>